<evidence type="ECO:0000256" key="2">
    <source>
        <dbReference type="ARBA" id="ARBA00022448"/>
    </source>
</evidence>
<evidence type="ECO:0000256" key="3">
    <source>
        <dbReference type="ARBA" id="ARBA00022729"/>
    </source>
</evidence>
<evidence type="ECO:0000256" key="1">
    <source>
        <dbReference type="ARBA" id="ARBA00011028"/>
    </source>
</evidence>
<comment type="similarity">
    <text evidence="1 4">Belongs to the bacterial solute-binding protein 9 family.</text>
</comment>
<dbReference type="GO" id="GO:0046872">
    <property type="term" value="F:metal ion binding"/>
    <property type="evidence" value="ECO:0007669"/>
    <property type="project" value="InterPro"/>
</dbReference>
<evidence type="ECO:0000313" key="6">
    <source>
        <dbReference type="Proteomes" id="UP000317315"/>
    </source>
</evidence>
<dbReference type="SUPFAM" id="SSF53807">
    <property type="entry name" value="Helical backbone' metal receptor"/>
    <property type="match status" value="1"/>
</dbReference>
<dbReference type="Gene3D" id="3.40.50.1980">
    <property type="entry name" value="Nitrogenase molybdenum iron protein domain"/>
    <property type="match status" value="2"/>
</dbReference>
<gene>
    <name evidence="5" type="ORF">SAMN06269117_1178</name>
</gene>
<dbReference type="EMBL" id="FXTM01000017">
    <property type="protein sequence ID" value="SMO66206.1"/>
    <property type="molecule type" value="Genomic_DNA"/>
</dbReference>
<dbReference type="InterPro" id="IPR006129">
    <property type="entry name" value="AdhesinB"/>
</dbReference>
<dbReference type="InterPro" id="IPR050492">
    <property type="entry name" value="Bact_metal-bind_prot9"/>
</dbReference>
<dbReference type="PRINTS" id="PR00690">
    <property type="entry name" value="ADHESNFAMILY"/>
</dbReference>
<name>A0A521D3D1_9BACT</name>
<protein>
    <submittedName>
        <fullName evidence="5">Zinc transport system substrate-binding protein</fullName>
    </submittedName>
</protein>
<dbReference type="PRINTS" id="PR00691">
    <property type="entry name" value="ADHESINB"/>
</dbReference>
<dbReference type="GO" id="GO:0030001">
    <property type="term" value="P:metal ion transport"/>
    <property type="evidence" value="ECO:0007669"/>
    <property type="project" value="InterPro"/>
</dbReference>
<keyword evidence="2 4" id="KW-0813">Transport</keyword>
<evidence type="ECO:0000313" key="5">
    <source>
        <dbReference type="EMBL" id="SMO66206.1"/>
    </source>
</evidence>
<organism evidence="5 6">
    <name type="scientific">Balnearium lithotrophicum</name>
    <dbReference type="NCBI Taxonomy" id="223788"/>
    <lineage>
        <taxon>Bacteria</taxon>
        <taxon>Pseudomonadati</taxon>
        <taxon>Aquificota</taxon>
        <taxon>Aquificia</taxon>
        <taxon>Desulfurobacteriales</taxon>
        <taxon>Desulfurobacteriaceae</taxon>
        <taxon>Balnearium</taxon>
    </lineage>
</organism>
<dbReference type="PANTHER" id="PTHR42953">
    <property type="entry name" value="HIGH-AFFINITY ZINC UPTAKE SYSTEM PROTEIN ZNUA-RELATED"/>
    <property type="match status" value="1"/>
</dbReference>
<dbReference type="OrthoDB" id="9810636at2"/>
<dbReference type="Proteomes" id="UP000317315">
    <property type="component" value="Unassembled WGS sequence"/>
</dbReference>
<sequence>MLRFLLLFFISLLTFSCISEKGNKPLIVTSLPVWKSVAEYIGGTDFRYYSILKGGESPHGYEPKPSDIEKEKEASLIIVHGLGLDDWALKGVSDRKKVLNLGVLFSKKYPQVKEPAYHLWMNPVLMEDVYFEVAERLVSFYPKRETYYKKRADDYAEMIEQLLGRINECLKGRKENAVVIFHPVWKPLLKTFGIDVIEIARTPEEQVTPGRIKEVIEEAKRKGAKVVISESFANQKIPKLIAREIGGRVLVLNPIPSEDYVRALSEWGSKICRALKE</sequence>
<dbReference type="InterPro" id="IPR006127">
    <property type="entry name" value="ZnuA-like"/>
</dbReference>
<dbReference type="InterPro" id="IPR006128">
    <property type="entry name" value="Lipoprotein_PsaA-like"/>
</dbReference>
<accession>A0A521D3D1</accession>
<proteinExistence type="inferred from homology"/>
<dbReference type="RefSeq" id="WP_142935822.1">
    <property type="nucleotide sequence ID" value="NZ_FXTM01000017.1"/>
</dbReference>
<dbReference type="GO" id="GO:0007155">
    <property type="term" value="P:cell adhesion"/>
    <property type="evidence" value="ECO:0007669"/>
    <property type="project" value="InterPro"/>
</dbReference>
<dbReference type="AlphaFoldDB" id="A0A521D3D1"/>
<dbReference type="Pfam" id="PF01297">
    <property type="entry name" value="ZnuA"/>
    <property type="match status" value="1"/>
</dbReference>
<dbReference type="PANTHER" id="PTHR42953:SF3">
    <property type="entry name" value="HIGH-AFFINITY ZINC UPTAKE SYSTEM PROTEIN ZNUA"/>
    <property type="match status" value="1"/>
</dbReference>
<dbReference type="PROSITE" id="PS51257">
    <property type="entry name" value="PROKAR_LIPOPROTEIN"/>
    <property type="match status" value="1"/>
</dbReference>
<reference evidence="5 6" key="1">
    <citation type="submission" date="2017-05" db="EMBL/GenBank/DDBJ databases">
        <authorList>
            <person name="Varghese N."/>
            <person name="Submissions S."/>
        </authorList>
    </citation>
    <scope>NUCLEOTIDE SEQUENCE [LARGE SCALE GENOMIC DNA]</scope>
    <source>
        <strain evidence="5 6">DSM 16304</strain>
    </source>
</reference>
<evidence type="ECO:0000256" key="4">
    <source>
        <dbReference type="RuleBase" id="RU003512"/>
    </source>
</evidence>
<keyword evidence="6" id="KW-1185">Reference proteome</keyword>
<keyword evidence="3" id="KW-0732">Signal</keyword>